<organism evidence="2 3">
    <name type="scientific">Parnassius mnemosyne</name>
    <name type="common">clouded apollo</name>
    <dbReference type="NCBI Taxonomy" id="213953"/>
    <lineage>
        <taxon>Eukaryota</taxon>
        <taxon>Metazoa</taxon>
        <taxon>Ecdysozoa</taxon>
        <taxon>Arthropoda</taxon>
        <taxon>Hexapoda</taxon>
        <taxon>Insecta</taxon>
        <taxon>Pterygota</taxon>
        <taxon>Neoptera</taxon>
        <taxon>Endopterygota</taxon>
        <taxon>Lepidoptera</taxon>
        <taxon>Glossata</taxon>
        <taxon>Ditrysia</taxon>
        <taxon>Papilionoidea</taxon>
        <taxon>Papilionidae</taxon>
        <taxon>Parnassiinae</taxon>
        <taxon>Parnassini</taxon>
        <taxon>Parnassius</taxon>
        <taxon>Driopa</taxon>
    </lineage>
</organism>
<gene>
    <name evidence="2" type="ORF">PARMNEM_LOCUS17922</name>
</gene>
<feature type="signal peptide" evidence="1">
    <location>
        <begin position="1"/>
        <end position="19"/>
    </location>
</feature>
<feature type="chain" id="PRO_5043426988" description="Secreted protein" evidence="1">
    <location>
        <begin position="20"/>
        <end position="260"/>
    </location>
</feature>
<protein>
    <recommendedName>
        <fullName evidence="4">Secreted protein</fullName>
    </recommendedName>
</protein>
<evidence type="ECO:0000256" key="1">
    <source>
        <dbReference type="SAM" id="SignalP"/>
    </source>
</evidence>
<evidence type="ECO:0000313" key="2">
    <source>
        <dbReference type="EMBL" id="CAK1598993.1"/>
    </source>
</evidence>
<keyword evidence="1" id="KW-0732">Signal</keyword>
<dbReference type="AlphaFoldDB" id="A0AAV1LU49"/>
<comment type="caution">
    <text evidence="2">The sequence shown here is derived from an EMBL/GenBank/DDBJ whole genome shotgun (WGS) entry which is preliminary data.</text>
</comment>
<sequence length="260" mass="28180">MRVLLTVLCLTTTISLSHGKPPVHNSLIIRQRRDLDVFGDTRQLIKELAEGLRKSAQQAMEAVGNFSTGIQKEVKLINEKIYTDVQNLQGQIDDGIKSVAARFNNATDIVRGCIKSHEQQAEDLINHTFVHTKACVDDRIQQLSYMIASLHAQSVGALDYANNVIESMRKCTTEDTENILYIGSCIGPIALQAQIQSMIFMAQSGVSIARINFAIGMLPAAFEICAGSNMMEAGVGAAKIVIDIGSCSASSIYSSLTSAN</sequence>
<dbReference type="EMBL" id="CAVLGL010000104">
    <property type="protein sequence ID" value="CAK1598993.1"/>
    <property type="molecule type" value="Genomic_DNA"/>
</dbReference>
<name>A0AAV1LU49_9NEOP</name>
<keyword evidence="3" id="KW-1185">Reference proteome</keyword>
<dbReference type="Proteomes" id="UP001314205">
    <property type="component" value="Unassembled WGS sequence"/>
</dbReference>
<accession>A0AAV1LU49</accession>
<proteinExistence type="predicted"/>
<evidence type="ECO:0008006" key="4">
    <source>
        <dbReference type="Google" id="ProtNLM"/>
    </source>
</evidence>
<evidence type="ECO:0000313" key="3">
    <source>
        <dbReference type="Proteomes" id="UP001314205"/>
    </source>
</evidence>
<reference evidence="2 3" key="1">
    <citation type="submission" date="2023-11" db="EMBL/GenBank/DDBJ databases">
        <authorList>
            <person name="Hedman E."/>
            <person name="Englund M."/>
            <person name="Stromberg M."/>
            <person name="Nyberg Akerstrom W."/>
            <person name="Nylinder S."/>
            <person name="Jareborg N."/>
            <person name="Kallberg Y."/>
            <person name="Kronander E."/>
        </authorList>
    </citation>
    <scope>NUCLEOTIDE SEQUENCE [LARGE SCALE GENOMIC DNA]</scope>
</reference>